<feature type="domain" description="Tyr recombinase" evidence="5">
    <location>
        <begin position="151"/>
        <end position="355"/>
    </location>
</feature>
<dbReference type="PANTHER" id="PTHR30349">
    <property type="entry name" value="PHAGE INTEGRASE-RELATED"/>
    <property type="match status" value="1"/>
</dbReference>
<keyword evidence="3" id="KW-0238">DNA-binding</keyword>
<dbReference type="CDD" id="cd01189">
    <property type="entry name" value="INT_ICEBs1_C_like"/>
    <property type="match status" value="1"/>
</dbReference>
<dbReference type="Gene3D" id="1.10.150.130">
    <property type="match status" value="1"/>
</dbReference>
<dbReference type="InterPro" id="IPR002104">
    <property type="entry name" value="Integrase_catalytic"/>
</dbReference>
<dbReference type="InterPro" id="IPR011010">
    <property type="entry name" value="DNA_brk_join_enz"/>
</dbReference>
<evidence type="ECO:0000313" key="7">
    <source>
        <dbReference type="Proteomes" id="UP000309885"/>
    </source>
</evidence>
<dbReference type="InterPro" id="IPR028259">
    <property type="entry name" value="AP2-like_int_N"/>
</dbReference>
<comment type="caution">
    <text evidence="6">The sequence shown here is derived from an EMBL/GenBank/DDBJ whole genome shotgun (WGS) entry which is preliminary data.</text>
</comment>
<evidence type="ECO:0000256" key="2">
    <source>
        <dbReference type="ARBA" id="ARBA00022908"/>
    </source>
</evidence>
<comment type="similarity">
    <text evidence="1">Belongs to the 'phage' integrase family.</text>
</comment>
<dbReference type="Pfam" id="PF00589">
    <property type="entry name" value="Phage_integrase"/>
    <property type="match status" value="1"/>
</dbReference>
<dbReference type="InterPro" id="IPR010998">
    <property type="entry name" value="Integrase_recombinase_N"/>
</dbReference>
<dbReference type="InterPro" id="IPR013762">
    <property type="entry name" value="Integrase-like_cat_sf"/>
</dbReference>
<keyword evidence="2" id="KW-0229">DNA integration</keyword>
<dbReference type="SUPFAM" id="SSF56349">
    <property type="entry name" value="DNA breaking-rejoining enzymes"/>
    <property type="match status" value="1"/>
</dbReference>
<keyword evidence="4" id="KW-0233">DNA recombination</keyword>
<dbReference type="EMBL" id="VBWO01000002">
    <property type="protein sequence ID" value="TLF40998.1"/>
    <property type="molecule type" value="Genomic_DNA"/>
</dbReference>
<dbReference type="InterPro" id="IPR050090">
    <property type="entry name" value="Tyrosine_recombinase_XerCD"/>
</dbReference>
<dbReference type="Pfam" id="PF14659">
    <property type="entry name" value="Phage_int_SAM_3"/>
    <property type="match status" value="1"/>
</dbReference>
<dbReference type="GO" id="GO:0003677">
    <property type="term" value="F:DNA binding"/>
    <property type="evidence" value="ECO:0007669"/>
    <property type="project" value="UniProtKB-KW"/>
</dbReference>
<dbReference type="Proteomes" id="UP000309885">
    <property type="component" value="Unassembled WGS sequence"/>
</dbReference>
<sequence length="377" mass="43408">MSYQDPAGKRRFKNKGGFPTKKEAEYWATKNEVRKFEEGTLYETKETFPHYFKRWYIRYKKPKVAPATQKWYETTLALLDSNFSNIPISSITKDRYQDFINSIAVDRVKSTVLKINGEIREAVQVAVEENLIRKDFTHRVVLSGGKTSKSSDLKYLNADEIERLIAEASKNPTVGSVSKYMILTAVYTGMRLAEIGGLTWDDVNFNFMSIRINKTYDYQNVGHFKETKNTQSHRVIKMPKGLATLLKRLKNQQELVFDRLYIHNPLNLVFLNSQNSVPGSAAVNKTLRVMLDRINVRSEIKNLNFHSLRHTHASYLLYKGVSIYYISKRLGHSNISTTLNVYSHIINELDKQQNEKALGALDDLTASTKSNTNKRLM</sequence>
<dbReference type="Gene3D" id="1.10.443.10">
    <property type="entry name" value="Intergrase catalytic core"/>
    <property type="match status" value="1"/>
</dbReference>
<dbReference type="AlphaFoldDB" id="A0A5R8LUW7"/>
<evidence type="ECO:0000256" key="3">
    <source>
        <dbReference type="ARBA" id="ARBA00023125"/>
    </source>
</evidence>
<dbReference type="PROSITE" id="PS51898">
    <property type="entry name" value="TYR_RECOMBINASE"/>
    <property type="match status" value="1"/>
</dbReference>
<dbReference type="InterPro" id="IPR004107">
    <property type="entry name" value="Integrase_SAM-like_N"/>
</dbReference>
<dbReference type="Pfam" id="PF14657">
    <property type="entry name" value="Arm-DNA-bind_4"/>
    <property type="match status" value="1"/>
</dbReference>
<gene>
    <name evidence="6" type="ORF">FEI15_01865</name>
</gene>
<dbReference type="PANTHER" id="PTHR30349:SF64">
    <property type="entry name" value="PROPHAGE INTEGRASE INTD-RELATED"/>
    <property type="match status" value="1"/>
</dbReference>
<evidence type="ECO:0000313" key="6">
    <source>
        <dbReference type="EMBL" id="TLF40998.1"/>
    </source>
</evidence>
<reference evidence="6 7" key="1">
    <citation type="submission" date="2019-05" db="EMBL/GenBank/DDBJ databases">
        <title>Genome-based reclassification of Lactobacillus casei as Lactobacillus casei subsp. casei. subsp.nov., description of Lactobacillus casei subsp. zeae subsp. nov., and emended description of Lactobacillus casei.</title>
        <authorList>
            <person name="Huang C.-H."/>
        </authorList>
    </citation>
    <scope>NUCLEOTIDE SEQUENCE [LARGE SCALE GENOMIC DNA]</scope>
    <source>
        <strain evidence="6 7">CRBIP24.44</strain>
    </source>
</reference>
<dbReference type="GO" id="GO:0015074">
    <property type="term" value="P:DNA integration"/>
    <property type="evidence" value="ECO:0007669"/>
    <property type="project" value="UniProtKB-KW"/>
</dbReference>
<protein>
    <submittedName>
        <fullName evidence="6">Site-specific integrase</fullName>
    </submittedName>
</protein>
<proteinExistence type="inferred from homology"/>
<evidence type="ECO:0000256" key="1">
    <source>
        <dbReference type="ARBA" id="ARBA00008857"/>
    </source>
</evidence>
<evidence type="ECO:0000256" key="4">
    <source>
        <dbReference type="ARBA" id="ARBA00023172"/>
    </source>
</evidence>
<organism evidence="6 7">
    <name type="scientific">Lacticaseibacillus zeae</name>
    <name type="common">Lactobacillus zeae</name>
    <dbReference type="NCBI Taxonomy" id="57037"/>
    <lineage>
        <taxon>Bacteria</taxon>
        <taxon>Bacillati</taxon>
        <taxon>Bacillota</taxon>
        <taxon>Bacilli</taxon>
        <taxon>Lactobacillales</taxon>
        <taxon>Lactobacillaceae</taxon>
        <taxon>Lacticaseibacillus</taxon>
    </lineage>
</organism>
<evidence type="ECO:0000259" key="5">
    <source>
        <dbReference type="PROSITE" id="PS51898"/>
    </source>
</evidence>
<dbReference type="GO" id="GO:0006310">
    <property type="term" value="P:DNA recombination"/>
    <property type="evidence" value="ECO:0007669"/>
    <property type="project" value="UniProtKB-KW"/>
</dbReference>
<name>A0A5R8LUW7_LACZE</name>
<accession>A0A5R8LUW7</accession>